<comment type="caution">
    <text evidence="1">The sequence shown here is derived from an EMBL/GenBank/DDBJ whole genome shotgun (WGS) entry which is preliminary data.</text>
</comment>
<dbReference type="EMBL" id="CM042024">
    <property type="protein sequence ID" value="KAI3810481.1"/>
    <property type="molecule type" value="Genomic_DNA"/>
</dbReference>
<protein>
    <submittedName>
        <fullName evidence="1">Uncharacterized protein</fullName>
    </submittedName>
</protein>
<accession>A0ACB9ISP5</accession>
<name>A0ACB9ISP5_9ASTR</name>
<evidence type="ECO:0000313" key="2">
    <source>
        <dbReference type="Proteomes" id="UP001056120"/>
    </source>
</evidence>
<dbReference type="Proteomes" id="UP001056120">
    <property type="component" value="Linkage Group LG07"/>
</dbReference>
<reference evidence="1 2" key="2">
    <citation type="journal article" date="2022" name="Mol. Ecol. Resour.">
        <title>The genomes of chicory, endive, great burdock and yacon provide insights into Asteraceae paleo-polyploidization history and plant inulin production.</title>
        <authorList>
            <person name="Fan W."/>
            <person name="Wang S."/>
            <person name="Wang H."/>
            <person name="Wang A."/>
            <person name="Jiang F."/>
            <person name="Liu H."/>
            <person name="Zhao H."/>
            <person name="Xu D."/>
            <person name="Zhang Y."/>
        </authorList>
    </citation>
    <scope>NUCLEOTIDE SEQUENCE [LARGE SCALE GENOMIC DNA]</scope>
    <source>
        <strain evidence="2">cv. Yunnan</strain>
        <tissue evidence="1">Leaves</tissue>
    </source>
</reference>
<sequence>MLHDVHMWKVDEREVIICNEFGQFVGLVREGKDVVGQFSRFLGIIARNHSYVLIHSSWKKVPSKEKIWECVLEKYDALDAAKTWVLKRIGRSYKDVHILIHMRARQGKLNK</sequence>
<proteinExistence type="predicted"/>
<gene>
    <name evidence="1" type="ORF">L1987_20097</name>
</gene>
<organism evidence="1 2">
    <name type="scientific">Smallanthus sonchifolius</name>
    <dbReference type="NCBI Taxonomy" id="185202"/>
    <lineage>
        <taxon>Eukaryota</taxon>
        <taxon>Viridiplantae</taxon>
        <taxon>Streptophyta</taxon>
        <taxon>Embryophyta</taxon>
        <taxon>Tracheophyta</taxon>
        <taxon>Spermatophyta</taxon>
        <taxon>Magnoliopsida</taxon>
        <taxon>eudicotyledons</taxon>
        <taxon>Gunneridae</taxon>
        <taxon>Pentapetalae</taxon>
        <taxon>asterids</taxon>
        <taxon>campanulids</taxon>
        <taxon>Asterales</taxon>
        <taxon>Asteraceae</taxon>
        <taxon>Asteroideae</taxon>
        <taxon>Heliantheae alliance</taxon>
        <taxon>Millerieae</taxon>
        <taxon>Smallanthus</taxon>
    </lineage>
</organism>
<keyword evidence="2" id="KW-1185">Reference proteome</keyword>
<evidence type="ECO:0000313" key="1">
    <source>
        <dbReference type="EMBL" id="KAI3810481.1"/>
    </source>
</evidence>
<reference evidence="2" key="1">
    <citation type="journal article" date="2022" name="Mol. Ecol. Resour.">
        <title>The genomes of chicory, endive, great burdock and yacon provide insights into Asteraceae palaeo-polyploidization history and plant inulin production.</title>
        <authorList>
            <person name="Fan W."/>
            <person name="Wang S."/>
            <person name="Wang H."/>
            <person name="Wang A."/>
            <person name="Jiang F."/>
            <person name="Liu H."/>
            <person name="Zhao H."/>
            <person name="Xu D."/>
            <person name="Zhang Y."/>
        </authorList>
    </citation>
    <scope>NUCLEOTIDE SEQUENCE [LARGE SCALE GENOMIC DNA]</scope>
    <source>
        <strain evidence="2">cv. Yunnan</strain>
    </source>
</reference>